<accession>A0A6N6NSU8</accession>
<evidence type="ECO:0000256" key="2">
    <source>
        <dbReference type="SAM" id="Phobius"/>
    </source>
</evidence>
<feature type="transmembrane region" description="Helical" evidence="2">
    <location>
        <begin position="369"/>
        <end position="390"/>
    </location>
</feature>
<feature type="domain" description="YhaN AAA" evidence="3">
    <location>
        <begin position="5"/>
        <end position="187"/>
    </location>
</feature>
<keyword evidence="1" id="KW-0175">Coiled coil</keyword>
<dbReference type="EMBL" id="WAJR01000006">
    <property type="protein sequence ID" value="KAB1641293.1"/>
    <property type="molecule type" value="Genomic_DNA"/>
</dbReference>
<dbReference type="Pfam" id="PF13514">
    <property type="entry name" value="AAA_27"/>
    <property type="match status" value="1"/>
</dbReference>
<dbReference type="Proteomes" id="UP000468668">
    <property type="component" value="Unassembled WGS sequence"/>
</dbReference>
<feature type="transmembrane region" description="Helical" evidence="2">
    <location>
        <begin position="338"/>
        <end position="357"/>
    </location>
</feature>
<gene>
    <name evidence="4" type="ORF">F8C90_03795</name>
</gene>
<feature type="coiled-coil region" evidence="1">
    <location>
        <begin position="163"/>
        <end position="252"/>
    </location>
</feature>
<name>A0A6N6NSU8_9ACTN</name>
<keyword evidence="2" id="KW-1133">Transmembrane helix</keyword>
<sequence>MSPFLKHVKMESFGAFSGKAVGPFGPHLNVVFGPNEAGKTTTASFVRGVLFGWEEARGVRNTYKPQAADRAGSLFFDDGEGGEIELSRSRNAEGLKGDASLVHDIDRETFSTMFSLTSDELRRLRNTTDVTARLLTAGSGTGTSPAHALSVVQGRLAACTSRAASAEESLVNLGSQLANAKEEMARAAEVAESLRRKDKEFHEMEPERESLSARLSKLNARIEELTACRARIEKLAAEREEITEEHARLVEEQTQAALARRRGRHAVSRELMDMTAAEDRELRDRIDVFSDKESKCSHSIELAKSNYAASKAAYEVRLEAPDTREMELRARHQRTAQAVLSIALPLMFVGSGVPLVVHGREISSLSFTALGLGLVAMAVFLAAGALVMLFRPSKEQEARKAELQSAQWVMLQDKKKYESCLAEQEALSGEIRAFLESRGLGEASSNLRRARTILDEAKDARGDMALLQQRSQALTARLTSLEEKIARNVDALASAYTQAHLPSENATLAALDAKIARKVSQRTNLMEAFESTNRAYGELKQELATARGEHTLDEVRMTYQQIRTRYNESLQTFARLLLARRMLEMAISSWESKSQPEVYAQASELMSLMTEGRWVRVYMTADGHLRVVDSVHTERDPVHLSLGTCQQLYLSLRIALLLAADNVGRAIPILADDILVNFDSRRRRGAARALAELAKTRQVIMFTCHEEVVSVLREVSDATNVIELAV</sequence>
<dbReference type="InterPro" id="IPR027417">
    <property type="entry name" value="P-loop_NTPase"/>
</dbReference>
<evidence type="ECO:0000313" key="5">
    <source>
        <dbReference type="Proteomes" id="UP000468668"/>
    </source>
</evidence>
<keyword evidence="5" id="KW-1185">Reference proteome</keyword>
<protein>
    <submittedName>
        <fullName evidence="4">AAA family ATPase</fullName>
    </submittedName>
</protein>
<dbReference type="SUPFAM" id="SSF52540">
    <property type="entry name" value="P-loop containing nucleoside triphosphate hydrolases"/>
    <property type="match status" value="1"/>
</dbReference>
<dbReference type="AlphaFoldDB" id="A0A6N6NSU8"/>
<dbReference type="PANTHER" id="PTHR41259">
    <property type="entry name" value="DOUBLE-STRAND BREAK REPAIR RAD50 ATPASE, PUTATIVE-RELATED"/>
    <property type="match status" value="1"/>
</dbReference>
<proteinExistence type="predicted"/>
<dbReference type="InterPro" id="IPR038734">
    <property type="entry name" value="YhaN_AAA"/>
</dbReference>
<dbReference type="PANTHER" id="PTHR41259:SF1">
    <property type="entry name" value="DOUBLE-STRAND BREAK REPAIR RAD50 ATPASE, PUTATIVE-RELATED"/>
    <property type="match status" value="1"/>
</dbReference>
<keyword evidence="2" id="KW-0812">Transmembrane</keyword>
<evidence type="ECO:0000259" key="3">
    <source>
        <dbReference type="Pfam" id="PF13514"/>
    </source>
</evidence>
<organism evidence="4 5">
    <name type="scientific">Ellagibacter isourolithinifaciens</name>
    <dbReference type="NCBI Taxonomy" id="2137581"/>
    <lineage>
        <taxon>Bacteria</taxon>
        <taxon>Bacillati</taxon>
        <taxon>Actinomycetota</taxon>
        <taxon>Coriobacteriia</taxon>
        <taxon>Eggerthellales</taxon>
        <taxon>Eggerthellaceae</taxon>
        <taxon>Ellagibacter</taxon>
    </lineage>
</organism>
<feature type="coiled-coil region" evidence="1">
    <location>
        <begin position="440"/>
        <end position="484"/>
    </location>
</feature>
<dbReference type="Gene3D" id="3.40.50.300">
    <property type="entry name" value="P-loop containing nucleotide triphosphate hydrolases"/>
    <property type="match status" value="2"/>
</dbReference>
<comment type="caution">
    <text evidence="4">The sequence shown here is derived from an EMBL/GenBank/DDBJ whole genome shotgun (WGS) entry which is preliminary data.</text>
</comment>
<dbReference type="OrthoDB" id="3177877at2"/>
<evidence type="ECO:0000313" key="4">
    <source>
        <dbReference type="EMBL" id="KAB1641293.1"/>
    </source>
</evidence>
<evidence type="ECO:0000256" key="1">
    <source>
        <dbReference type="SAM" id="Coils"/>
    </source>
</evidence>
<reference evidence="4 5" key="1">
    <citation type="submission" date="2019-09" db="EMBL/GenBank/DDBJ databases">
        <title>Whole genome shotgun sequencing (WGS) of Ellagibacter isourolithinifaciens DSM 104140(T) and Adlercreutzia muris DSM 29508(T).</title>
        <authorList>
            <person name="Stoll D.A."/>
            <person name="Danylec N."/>
            <person name="Huch M."/>
        </authorList>
    </citation>
    <scope>NUCLEOTIDE SEQUENCE [LARGE SCALE GENOMIC DNA]</scope>
    <source>
        <strain evidence="4 5">DSM 104140</strain>
    </source>
</reference>
<keyword evidence="2" id="KW-0472">Membrane</keyword>